<dbReference type="STRING" id="6182.A0A4Z2D2Z3"/>
<dbReference type="Proteomes" id="UP000311919">
    <property type="component" value="Unassembled WGS sequence"/>
</dbReference>
<protein>
    <submittedName>
        <fullName evidence="2">ATP-dependent RNA helicase DED1</fullName>
    </submittedName>
</protein>
<dbReference type="PANTHER" id="PTHR47958">
    <property type="entry name" value="ATP-DEPENDENT RNA HELICASE DBP3"/>
    <property type="match status" value="1"/>
</dbReference>
<dbReference type="OrthoDB" id="196131at2759"/>
<keyword evidence="2" id="KW-0547">Nucleotide-binding</keyword>
<gene>
    <name evidence="2" type="ORF">EWB00_005089</name>
</gene>
<reference evidence="2 3" key="1">
    <citation type="submission" date="2019-03" db="EMBL/GenBank/DDBJ databases">
        <title>An improved genome assembly of the fluke Schistosoma japonicum.</title>
        <authorList>
            <person name="Hu W."/>
            <person name="Luo F."/>
            <person name="Yin M."/>
            <person name="Mo X."/>
            <person name="Sun C."/>
            <person name="Wu Q."/>
            <person name="Zhu B."/>
            <person name="Xiang M."/>
            <person name="Wang J."/>
            <person name="Wang Y."/>
            <person name="Zhang T."/>
            <person name="Xu B."/>
            <person name="Zheng H."/>
            <person name="Feng Z."/>
        </authorList>
    </citation>
    <scope>NUCLEOTIDE SEQUENCE [LARGE SCALE GENOMIC DNA]</scope>
    <source>
        <strain evidence="2">HuSjv2</strain>
        <tissue evidence="2">Worms</tissue>
    </source>
</reference>
<keyword evidence="2" id="KW-0067">ATP-binding</keyword>
<evidence type="ECO:0000313" key="2">
    <source>
        <dbReference type="EMBL" id="TNN10822.1"/>
    </source>
</evidence>
<keyword evidence="3" id="KW-1185">Reference proteome</keyword>
<keyword evidence="2" id="KW-0347">Helicase</keyword>
<feature type="domain" description="Helicase C-terminal" evidence="1">
    <location>
        <begin position="1"/>
        <end position="105"/>
    </location>
</feature>
<feature type="non-terminal residue" evidence="2">
    <location>
        <position position="1"/>
    </location>
</feature>
<dbReference type="SMART" id="SM00490">
    <property type="entry name" value="HELICc"/>
    <property type="match status" value="1"/>
</dbReference>
<organism evidence="2 3">
    <name type="scientific">Schistosoma japonicum</name>
    <name type="common">Blood fluke</name>
    <dbReference type="NCBI Taxonomy" id="6182"/>
    <lineage>
        <taxon>Eukaryota</taxon>
        <taxon>Metazoa</taxon>
        <taxon>Spiralia</taxon>
        <taxon>Lophotrochozoa</taxon>
        <taxon>Platyhelminthes</taxon>
        <taxon>Trematoda</taxon>
        <taxon>Digenea</taxon>
        <taxon>Strigeidida</taxon>
        <taxon>Schistosomatoidea</taxon>
        <taxon>Schistosomatidae</taxon>
        <taxon>Schistosoma</taxon>
    </lineage>
</organism>
<dbReference type="InterPro" id="IPR001650">
    <property type="entry name" value="Helicase_C-like"/>
</dbReference>
<evidence type="ECO:0000313" key="3">
    <source>
        <dbReference type="Proteomes" id="UP000311919"/>
    </source>
</evidence>
<dbReference type="Pfam" id="PF00271">
    <property type="entry name" value="Helicase_C"/>
    <property type="match status" value="1"/>
</dbReference>
<comment type="caution">
    <text evidence="2">The sequence shown here is derived from an EMBL/GenBank/DDBJ whole genome shotgun (WGS) entry which is preliminary data.</text>
</comment>
<proteinExistence type="predicted"/>
<dbReference type="PROSITE" id="PS51194">
    <property type="entry name" value="HELICASE_CTER"/>
    <property type="match status" value="1"/>
</dbReference>
<keyword evidence="2" id="KW-0378">Hydrolase</keyword>
<dbReference type="SUPFAM" id="SSF52540">
    <property type="entry name" value="P-loop containing nucleoside triphosphate hydrolases"/>
    <property type="match status" value="1"/>
</dbReference>
<accession>A0A4Z2D2Z3</accession>
<dbReference type="CDD" id="cd18787">
    <property type="entry name" value="SF2_C_DEAD"/>
    <property type="match status" value="1"/>
</dbReference>
<evidence type="ECO:0000259" key="1">
    <source>
        <dbReference type="PROSITE" id="PS51194"/>
    </source>
</evidence>
<dbReference type="Gene3D" id="3.40.50.300">
    <property type="entry name" value="P-loop containing nucleotide triphosphate hydrolases"/>
    <property type="match status" value="1"/>
</dbReference>
<dbReference type="GO" id="GO:0004386">
    <property type="term" value="F:helicase activity"/>
    <property type="evidence" value="ECO:0007669"/>
    <property type="project" value="UniProtKB-KW"/>
</dbReference>
<sequence length="203" mass="23045">IHGDCPQTEREQVLQSSRSGRTPILIATAVAVRGLNIPNVKHVINFGLLSDNEENVHRIGRTVRMGQSGSATYFFQKKNQNVVRDLVELLRESKQLVPPWVEAYVSYLSGPVSYHNKNMNNNVNKINRVNYCSFDYQQYVNRSISYVDRSLPMNNNPLNCNVPNGGLGLLGNCSLSFPIPNNPRHLETQYLYLIISIWLELTI</sequence>
<dbReference type="InterPro" id="IPR027417">
    <property type="entry name" value="P-loop_NTPase"/>
</dbReference>
<name>A0A4Z2D2Z3_SCHJA</name>
<dbReference type="EMBL" id="SKCS01000338">
    <property type="protein sequence ID" value="TNN10822.1"/>
    <property type="molecule type" value="Genomic_DNA"/>
</dbReference>
<dbReference type="AlphaFoldDB" id="A0A4Z2D2Z3"/>